<dbReference type="AlphaFoldDB" id="A0A0M2JP96"/>
<dbReference type="InterPro" id="IPR029063">
    <property type="entry name" value="SAM-dependent_MTases_sf"/>
</dbReference>
<dbReference type="PATRIC" id="fig|1807.13.peg.6312"/>
<dbReference type="InterPro" id="IPR012327">
    <property type="entry name" value="MeTrfase_D12"/>
</dbReference>
<dbReference type="GO" id="GO:0009307">
    <property type="term" value="P:DNA restriction-modification system"/>
    <property type="evidence" value="ECO:0007669"/>
    <property type="project" value="InterPro"/>
</dbReference>
<name>A0A0M2JP96_9MYCO</name>
<comment type="caution">
    <text evidence="7">The sequence shown here is derived from an EMBL/GenBank/DDBJ whole genome shotgun (WGS) entry which is preliminary data.</text>
</comment>
<dbReference type="SUPFAM" id="SSF53335">
    <property type="entry name" value="S-adenosyl-L-methionine-dependent methyltransferases"/>
    <property type="match status" value="1"/>
</dbReference>
<proteinExistence type="inferred from homology"/>
<dbReference type="GO" id="GO:0043565">
    <property type="term" value="F:sequence-specific DNA binding"/>
    <property type="evidence" value="ECO:0007669"/>
    <property type="project" value="TreeGrafter"/>
</dbReference>
<evidence type="ECO:0000256" key="4">
    <source>
        <dbReference type="ARBA" id="ARBA00022679"/>
    </source>
</evidence>
<evidence type="ECO:0000256" key="5">
    <source>
        <dbReference type="ARBA" id="ARBA00022691"/>
    </source>
</evidence>
<evidence type="ECO:0000256" key="2">
    <source>
        <dbReference type="ARBA" id="ARBA00011900"/>
    </source>
</evidence>
<dbReference type="InterPro" id="IPR023095">
    <property type="entry name" value="Ade_MeTrfase_dom_2"/>
</dbReference>
<dbReference type="Proteomes" id="UP000034150">
    <property type="component" value="Unassembled WGS sequence"/>
</dbReference>
<keyword evidence="4" id="KW-0808">Transferase</keyword>
<comment type="similarity">
    <text evidence="1">Belongs to the N(4)/N(6)-methyltransferase family.</text>
</comment>
<dbReference type="Gene3D" id="1.10.1020.10">
    <property type="entry name" value="Adenine-specific Methyltransferase, Domain 2"/>
    <property type="match status" value="1"/>
</dbReference>
<sequence>MSSASHARSPIAERRTRAEQTERQIACLLPPHTHYVQPLSGTLEVLLHKPCSPLETVNDVDSELVTFWRVLRDRPDDLARACSLTPHSRVEFTSAISGSRLPRDTNEVEVARRVWVRLNHSQTGAARMRPQWQNTAAHRRTAPGHDTAIAQMTEVATRIKRVSLESAAPVELIDSVARQPGVCIYLDLRTEVFGAQGASLIHHARVDPTQVLRAASKAKAAVVIRAERDTVAHSPVHSWACTPVGEHRDSATVHLWSNRVLSMQERLFDLGDYGWAAT</sequence>
<evidence type="ECO:0000313" key="7">
    <source>
        <dbReference type="EMBL" id="KKE98286.1"/>
    </source>
</evidence>
<evidence type="ECO:0000256" key="6">
    <source>
        <dbReference type="ARBA" id="ARBA00047942"/>
    </source>
</evidence>
<dbReference type="GO" id="GO:0009007">
    <property type="term" value="F:site-specific DNA-methyltransferase (adenine-specific) activity"/>
    <property type="evidence" value="ECO:0007669"/>
    <property type="project" value="UniProtKB-EC"/>
</dbReference>
<comment type="catalytic activity">
    <reaction evidence="6">
        <text>a 2'-deoxyadenosine in DNA + S-adenosyl-L-methionine = an N(6)-methyl-2'-deoxyadenosine in DNA + S-adenosyl-L-homocysteine + H(+)</text>
        <dbReference type="Rhea" id="RHEA:15197"/>
        <dbReference type="Rhea" id="RHEA-COMP:12418"/>
        <dbReference type="Rhea" id="RHEA-COMP:12419"/>
        <dbReference type="ChEBI" id="CHEBI:15378"/>
        <dbReference type="ChEBI" id="CHEBI:57856"/>
        <dbReference type="ChEBI" id="CHEBI:59789"/>
        <dbReference type="ChEBI" id="CHEBI:90615"/>
        <dbReference type="ChEBI" id="CHEBI:90616"/>
        <dbReference type="EC" id="2.1.1.72"/>
    </reaction>
</comment>
<accession>A0A0M2JP96</accession>
<protein>
    <recommendedName>
        <fullName evidence="2">site-specific DNA-methyltransferase (adenine-specific)</fullName>
        <ecNumber evidence="2">2.1.1.72</ecNumber>
    </recommendedName>
</protein>
<dbReference type="GO" id="GO:0006298">
    <property type="term" value="P:mismatch repair"/>
    <property type="evidence" value="ECO:0007669"/>
    <property type="project" value="TreeGrafter"/>
</dbReference>
<keyword evidence="8" id="KW-1185">Reference proteome</keyword>
<reference evidence="7 8" key="1">
    <citation type="journal article" date="2015" name="Genome Announc.">
        <title>Draft Genome Sequence of Mycobacterium obuense Strain UC1, Isolated from Patient Sputum.</title>
        <authorList>
            <person name="Greninger A.L."/>
            <person name="Cunningham G."/>
            <person name="Hsu E.D."/>
            <person name="Yu J.M."/>
            <person name="Chiu C.Y."/>
            <person name="Miller S."/>
        </authorList>
    </citation>
    <scope>NUCLEOTIDE SEQUENCE [LARGE SCALE GENOMIC DNA]</scope>
    <source>
        <strain evidence="7 8">UC1</strain>
    </source>
</reference>
<keyword evidence="3" id="KW-0489">Methyltransferase</keyword>
<dbReference type="EC" id="2.1.1.72" evidence="2"/>
<gene>
    <name evidence="7" type="ORF">WN67_30095</name>
</gene>
<dbReference type="PANTHER" id="PTHR30481:SF4">
    <property type="entry name" value="SITE-SPECIFIC DNA-METHYLTRANSFERASE (ADENINE-SPECIFIC)"/>
    <property type="match status" value="1"/>
</dbReference>
<dbReference type="EMBL" id="LAUZ02000186">
    <property type="protein sequence ID" value="KKE98286.1"/>
    <property type="molecule type" value="Genomic_DNA"/>
</dbReference>
<dbReference type="PANTHER" id="PTHR30481">
    <property type="entry name" value="DNA ADENINE METHYLASE"/>
    <property type="match status" value="1"/>
</dbReference>
<keyword evidence="5" id="KW-0949">S-adenosyl-L-methionine</keyword>
<dbReference type="Gene3D" id="3.40.50.150">
    <property type="entry name" value="Vaccinia Virus protein VP39"/>
    <property type="match status" value="1"/>
</dbReference>
<dbReference type="GO" id="GO:0032259">
    <property type="term" value="P:methylation"/>
    <property type="evidence" value="ECO:0007669"/>
    <property type="project" value="UniProtKB-KW"/>
</dbReference>
<dbReference type="GO" id="GO:1904047">
    <property type="term" value="F:S-adenosyl-L-methionine binding"/>
    <property type="evidence" value="ECO:0007669"/>
    <property type="project" value="TreeGrafter"/>
</dbReference>
<evidence type="ECO:0000313" key="8">
    <source>
        <dbReference type="Proteomes" id="UP000034150"/>
    </source>
</evidence>
<evidence type="ECO:0000256" key="1">
    <source>
        <dbReference type="ARBA" id="ARBA00006594"/>
    </source>
</evidence>
<organism evidence="7 8">
    <name type="scientific">Mycolicibacterium obuense</name>
    <dbReference type="NCBI Taxonomy" id="1807"/>
    <lineage>
        <taxon>Bacteria</taxon>
        <taxon>Bacillati</taxon>
        <taxon>Actinomycetota</taxon>
        <taxon>Actinomycetes</taxon>
        <taxon>Mycobacteriales</taxon>
        <taxon>Mycobacteriaceae</taxon>
        <taxon>Mycolicibacterium</taxon>
    </lineage>
</organism>
<evidence type="ECO:0000256" key="3">
    <source>
        <dbReference type="ARBA" id="ARBA00022603"/>
    </source>
</evidence>